<dbReference type="Proteomes" id="UP000294664">
    <property type="component" value="Unassembled WGS sequence"/>
</dbReference>
<evidence type="ECO:0000256" key="2">
    <source>
        <dbReference type="ARBA" id="ARBA00009677"/>
    </source>
</evidence>
<organism evidence="7 8">
    <name type="scientific">Aquabacter spiritensis</name>
    <dbReference type="NCBI Taxonomy" id="933073"/>
    <lineage>
        <taxon>Bacteria</taxon>
        <taxon>Pseudomonadati</taxon>
        <taxon>Pseudomonadota</taxon>
        <taxon>Alphaproteobacteria</taxon>
        <taxon>Hyphomicrobiales</taxon>
        <taxon>Xanthobacteraceae</taxon>
        <taxon>Aquabacter</taxon>
    </lineage>
</organism>
<sequence>MDPIYLFGLASRHAQWASLRQATIAGNIAQADIPGYKARDVEAFSSVLAKTQLRMAQTDDGHVDVRGVDARQSRIEGRDSWDVTLSGNSVSLDQEMIKADEVNRAYSLDINIMRSFHRMLLTSVRS</sequence>
<comment type="function">
    <text evidence="5 6">Structural component of flagellum, the bacterial motility apparatus. Part of the rod structure of flagellar basal body.</text>
</comment>
<reference evidence="7 8" key="1">
    <citation type="submission" date="2019-03" db="EMBL/GenBank/DDBJ databases">
        <title>Genomic Encyclopedia of Type Strains, Phase IV (KMG-IV): sequencing the most valuable type-strain genomes for metagenomic binning, comparative biology and taxonomic classification.</title>
        <authorList>
            <person name="Goeker M."/>
        </authorList>
    </citation>
    <scope>NUCLEOTIDE SEQUENCE [LARGE SCALE GENOMIC DNA]</scope>
    <source>
        <strain evidence="7 8">DSM 9035</strain>
    </source>
</reference>
<keyword evidence="7" id="KW-0966">Cell projection</keyword>
<proteinExistence type="inferred from homology"/>
<dbReference type="AlphaFoldDB" id="A0A4R3M3T7"/>
<dbReference type="PIRSF" id="PIRSF002889">
    <property type="entry name" value="Rod_FlgB"/>
    <property type="match status" value="1"/>
</dbReference>
<evidence type="ECO:0000313" key="8">
    <source>
        <dbReference type="Proteomes" id="UP000294664"/>
    </source>
</evidence>
<comment type="similarity">
    <text evidence="2 6">Belongs to the flagella basal body rod proteins family.</text>
</comment>
<evidence type="ECO:0000256" key="6">
    <source>
        <dbReference type="PIRNR" id="PIRNR002889"/>
    </source>
</evidence>
<dbReference type="EMBL" id="SMAI01000001">
    <property type="protein sequence ID" value="TCT07934.1"/>
    <property type="molecule type" value="Genomic_DNA"/>
</dbReference>
<gene>
    <name evidence="7" type="ORF">EDC64_101453</name>
</gene>
<dbReference type="NCBIfam" id="NF004653">
    <property type="entry name" value="PRK06003.1"/>
    <property type="match status" value="1"/>
</dbReference>
<comment type="caution">
    <text evidence="7">The sequence shown here is derived from an EMBL/GenBank/DDBJ whole genome shotgun (WGS) entry which is preliminary data.</text>
</comment>
<comment type="subcellular location">
    <subcellularLocation>
        <location evidence="1 6">Bacterial flagellum basal body</location>
    </subcellularLocation>
</comment>
<keyword evidence="8" id="KW-1185">Reference proteome</keyword>
<dbReference type="GO" id="GO:0030694">
    <property type="term" value="C:bacterial-type flagellum basal body, rod"/>
    <property type="evidence" value="ECO:0007669"/>
    <property type="project" value="InterPro"/>
</dbReference>
<comment type="subunit">
    <text evidence="6">The basal body constitutes a major portion of the flagellar organelle and consists of a number of rings mounted on a central rod.</text>
</comment>
<keyword evidence="7" id="KW-0282">Flagellum</keyword>
<evidence type="ECO:0000256" key="4">
    <source>
        <dbReference type="ARBA" id="ARBA00023143"/>
    </source>
</evidence>
<evidence type="ECO:0000256" key="1">
    <source>
        <dbReference type="ARBA" id="ARBA00004117"/>
    </source>
</evidence>
<protein>
    <recommendedName>
        <fullName evidence="3 6">Flagellar basal body rod protein FlgB</fullName>
    </recommendedName>
</protein>
<evidence type="ECO:0000256" key="5">
    <source>
        <dbReference type="ARBA" id="ARBA00024934"/>
    </source>
</evidence>
<accession>A0A4R3M3T7</accession>
<dbReference type="OrthoDB" id="9788334at2"/>
<dbReference type="InterPro" id="IPR006300">
    <property type="entry name" value="FlgB"/>
</dbReference>
<keyword evidence="4 6" id="KW-0975">Bacterial flagellum</keyword>
<evidence type="ECO:0000256" key="3">
    <source>
        <dbReference type="ARBA" id="ARBA00014376"/>
    </source>
</evidence>
<evidence type="ECO:0000313" key="7">
    <source>
        <dbReference type="EMBL" id="TCT07934.1"/>
    </source>
</evidence>
<dbReference type="RefSeq" id="WP_132029423.1">
    <property type="nucleotide sequence ID" value="NZ_SMAI01000001.1"/>
</dbReference>
<name>A0A4R3M3T7_9HYPH</name>
<dbReference type="GO" id="GO:0071973">
    <property type="term" value="P:bacterial-type flagellum-dependent cell motility"/>
    <property type="evidence" value="ECO:0007669"/>
    <property type="project" value="InterPro"/>
</dbReference>
<keyword evidence="7" id="KW-0969">Cilium</keyword>